<accession>A0ABS6FTR8</accession>
<feature type="domain" description="Inositolphosphotransferase Aur1/Ipt1" evidence="2">
    <location>
        <begin position="40"/>
        <end position="197"/>
    </location>
</feature>
<protein>
    <submittedName>
        <fullName evidence="3">Phosphatase PAP2 family protein</fullName>
    </submittedName>
</protein>
<feature type="transmembrane region" description="Helical" evidence="1">
    <location>
        <begin position="81"/>
        <end position="103"/>
    </location>
</feature>
<sequence>MILFLKKYRHLIAVLSIAAQGLIYMLIAAHLGQNSAAVPIPVNTWIDDRIPYMSWFVISYVAWMPVLYIAFIYMGLTDRALYWRTIIVYNAAITVSNIIFIVFPTSMPRPEISGNDLFTWLVQFIYNNDNPVNCFPSIHCLTSYLLLITMNRHKLFPVGLRVVLSAFFWSIIASTVFIKQHALVDVVGGIVLAEITYRIVYFIGNKRRQFILKEQSNMGVPSNS</sequence>
<organism evidence="3 4">
    <name type="scientific">Paenibacillus brevis</name>
    <dbReference type="NCBI Taxonomy" id="2841508"/>
    <lineage>
        <taxon>Bacteria</taxon>
        <taxon>Bacillati</taxon>
        <taxon>Bacillota</taxon>
        <taxon>Bacilli</taxon>
        <taxon>Bacillales</taxon>
        <taxon>Paenibacillaceae</taxon>
        <taxon>Paenibacillus</taxon>
    </lineage>
</organism>
<keyword evidence="1" id="KW-0472">Membrane</keyword>
<dbReference type="Pfam" id="PF14378">
    <property type="entry name" value="PAP2_3"/>
    <property type="match status" value="1"/>
</dbReference>
<evidence type="ECO:0000313" key="4">
    <source>
        <dbReference type="Proteomes" id="UP000743001"/>
    </source>
</evidence>
<dbReference type="Proteomes" id="UP000743001">
    <property type="component" value="Unassembled WGS sequence"/>
</dbReference>
<feature type="transmembrane region" description="Helical" evidence="1">
    <location>
        <begin position="184"/>
        <end position="203"/>
    </location>
</feature>
<evidence type="ECO:0000313" key="3">
    <source>
        <dbReference type="EMBL" id="MBU5673641.1"/>
    </source>
</evidence>
<comment type="caution">
    <text evidence="3">The sequence shown here is derived from an EMBL/GenBank/DDBJ whole genome shotgun (WGS) entry which is preliminary data.</text>
</comment>
<proteinExistence type="predicted"/>
<keyword evidence="4" id="KW-1185">Reference proteome</keyword>
<feature type="transmembrane region" description="Helical" evidence="1">
    <location>
        <begin position="12"/>
        <end position="32"/>
    </location>
</feature>
<gene>
    <name evidence="3" type="ORF">KQJ23_17550</name>
</gene>
<evidence type="ECO:0000256" key="1">
    <source>
        <dbReference type="SAM" id="Phobius"/>
    </source>
</evidence>
<reference evidence="3 4" key="1">
    <citation type="submission" date="2021-06" db="EMBL/GenBank/DDBJ databases">
        <authorList>
            <person name="Sun Q."/>
            <person name="Li D."/>
        </authorList>
    </citation>
    <scope>NUCLEOTIDE SEQUENCE [LARGE SCALE GENOMIC DNA]</scope>
    <source>
        <strain evidence="3 4">MSJ-6</strain>
    </source>
</reference>
<dbReference type="InterPro" id="IPR026841">
    <property type="entry name" value="Aur1/Ipt1"/>
</dbReference>
<evidence type="ECO:0000259" key="2">
    <source>
        <dbReference type="Pfam" id="PF14378"/>
    </source>
</evidence>
<feature type="transmembrane region" description="Helical" evidence="1">
    <location>
        <begin position="160"/>
        <end position="178"/>
    </location>
</feature>
<feature type="transmembrane region" description="Helical" evidence="1">
    <location>
        <begin position="52"/>
        <end position="74"/>
    </location>
</feature>
<keyword evidence="1" id="KW-1133">Transmembrane helix</keyword>
<name>A0ABS6FTR8_9BACL</name>
<feature type="transmembrane region" description="Helical" evidence="1">
    <location>
        <begin position="130"/>
        <end position="148"/>
    </location>
</feature>
<keyword evidence="1" id="KW-0812">Transmembrane</keyword>
<dbReference type="EMBL" id="JAHLQJ010000016">
    <property type="protein sequence ID" value="MBU5673641.1"/>
    <property type="molecule type" value="Genomic_DNA"/>
</dbReference>
<dbReference type="RefSeq" id="WP_216480233.1">
    <property type="nucleotide sequence ID" value="NZ_JAHLQJ010000016.1"/>
</dbReference>